<evidence type="ECO:0000256" key="15">
    <source>
        <dbReference type="RuleBase" id="RU361156"/>
    </source>
</evidence>
<evidence type="ECO:0000256" key="8">
    <source>
        <dbReference type="ARBA" id="ARBA00022729"/>
    </source>
</evidence>
<name>A0A0J9XAJ3_GEOCN</name>
<comment type="catalytic activity">
    <reaction evidence="1">
        <text>Preferential release of a C-terminal arginine or lysine residue.</text>
        <dbReference type="EC" id="3.4.16.6"/>
    </reaction>
</comment>
<evidence type="ECO:0000256" key="16">
    <source>
        <dbReference type="SAM" id="MobiDB-lite"/>
    </source>
</evidence>
<dbReference type="Proteomes" id="UP000242525">
    <property type="component" value="Unassembled WGS sequence"/>
</dbReference>
<proteinExistence type="inferred from homology"/>
<evidence type="ECO:0000256" key="6">
    <source>
        <dbReference type="ARBA" id="ARBA00022692"/>
    </source>
</evidence>
<keyword evidence="7" id="KW-0053">Apoptosis</keyword>
<keyword evidence="6 17" id="KW-0812">Transmembrane</keyword>
<feature type="signal peptide" evidence="15">
    <location>
        <begin position="1"/>
        <end position="22"/>
    </location>
</feature>
<dbReference type="STRING" id="1173061.A0A0J9XAJ3"/>
<dbReference type="PANTHER" id="PTHR11802">
    <property type="entry name" value="SERINE PROTEASE FAMILY S10 SERINE CARBOXYPEPTIDASE"/>
    <property type="match status" value="1"/>
</dbReference>
<keyword evidence="19" id="KW-1185">Reference proteome</keyword>
<gene>
    <name evidence="18" type="ORF">BN980_GECA08s00065g</name>
</gene>
<feature type="transmembrane region" description="Helical" evidence="17">
    <location>
        <begin position="520"/>
        <end position="544"/>
    </location>
</feature>
<accession>A0A0J9XAJ3</accession>
<dbReference type="Gene3D" id="3.40.50.1820">
    <property type="entry name" value="alpha/beta hydrolase"/>
    <property type="match status" value="1"/>
</dbReference>
<comment type="subcellular location">
    <subcellularLocation>
        <location evidence="2">Golgi apparatus</location>
        <location evidence="2">trans-Golgi network membrane</location>
        <topology evidence="2">Single-pass type I membrane protein</topology>
    </subcellularLocation>
</comment>
<feature type="region of interest" description="Disordered" evidence="16">
    <location>
        <begin position="655"/>
        <end position="681"/>
    </location>
</feature>
<dbReference type="InterPro" id="IPR033124">
    <property type="entry name" value="Ser_caboxypep_his_AS"/>
</dbReference>
<comment type="similarity">
    <text evidence="3 15">Belongs to the peptidase S10 family.</text>
</comment>
<evidence type="ECO:0000256" key="12">
    <source>
        <dbReference type="ARBA" id="ARBA00023136"/>
    </source>
</evidence>
<keyword evidence="13" id="KW-0325">Glycoprotein</keyword>
<dbReference type="GO" id="GO:0005802">
    <property type="term" value="C:trans-Golgi network"/>
    <property type="evidence" value="ECO:0007669"/>
    <property type="project" value="TreeGrafter"/>
</dbReference>
<keyword evidence="9 15" id="KW-0378">Hydrolase</keyword>
<evidence type="ECO:0000256" key="13">
    <source>
        <dbReference type="ARBA" id="ARBA00023180"/>
    </source>
</evidence>
<dbReference type="InterPro" id="IPR018202">
    <property type="entry name" value="Ser_caboxypep_ser_AS"/>
</dbReference>
<evidence type="ECO:0000256" key="3">
    <source>
        <dbReference type="ARBA" id="ARBA00009431"/>
    </source>
</evidence>
<keyword evidence="4 15" id="KW-0121">Carboxypeptidase</keyword>
<dbReference type="InterPro" id="IPR029058">
    <property type="entry name" value="AB_hydrolase_fold"/>
</dbReference>
<evidence type="ECO:0000256" key="9">
    <source>
        <dbReference type="ARBA" id="ARBA00022801"/>
    </source>
</evidence>
<feature type="region of interest" description="Disordered" evidence="16">
    <location>
        <begin position="482"/>
        <end position="509"/>
    </location>
</feature>
<dbReference type="EC" id="3.4.16.-" evidence="15"/>
<dbReference type="GO" id="GO:0006915">
    <property type="term" value="P:apoptotic process"/>
    <property type="evidence" value="ECO:0007669"/>
    <property type="project" value="UniProtKB-KW"/>
</dbReference>
<dbReference type="EMBL" id="CCBN010000008">
    <property type="protein sequence ID" value="CDO54497.1"/>
    <property type="molecule type" value="Genomic_DNA"/>
</dbReference>
<keyword evidence="8 15" id="KW-0732">Signal</keyword>
<feature type="chain" id="PRO_5005120556" description="Carboxypeptidase" evidence="15">
    <location>
        <begin position="23"/>
        <end position="703"/>
    </location>
</feature>
<dbReference type="InterPro" id="IPR001563">
    <property type="entry name" value="Peptidase_S10"/>
</dbReference>
<keyword evidence="5 15" id="KW-0645">Protease</keyword>
<dbReference type="SUPFAM" id="SSF53474">
    <property type="entry name" value="alpha/beta-Hydrolases"/>
    <property type="match status" value="1"/>
</dbReference>
<evidence type="ECO:0000313" key="19">
    <source>
        <dbReference type="Proteomes" id="UP000242525"/>
    </source>
</evidence>
<dbReference type="GO" id="GO:0004185">
    <property type="term" value="F:serine-type carboxypeptidase activity"/>
    <property type="evidence" value="ECO:0007669"/>
    <property type="project" value="UniProtKB-UniRule"/>
</dbReference>
<evidence type="ECO:0000256" key="5">
    <source>
        <dbReference type="ARBA" id="ARBA00022670"/>
    </source>
</evidence>
<evidence type="ECO:0000256" key="4">
    <source>
        <dbReference type="ARBA" id="ARBA00022645"/>
    </source>
</evidence>
<dbReference type="PROSITE" id="PS00131">
    <property type="entry name" value="CARBOXYPEPT_SER_SER"/>
    <property type="match status" value="1"/>
</dbReference>
<reference evidence="18" key="1">
    <citation type="submission" date="2014-03" db="EMBL/GenBank/DDBJ databases">
        <authorList>
            <person name="Casaregola S."/>
        </authorList>
    </citation>
    <scope>NUCLEOTIDE SEQUENCE [LARGE SCALE GENOMIC DNA]</scope>
    <source>
        <strain evidence="18">CLIB 918</strain>
    </source>
</reference>
<feature type="compositionally biased region" description="Basic and acidic residues" evidence="16">
    <location>
        <begin position="482"/>
        <end position="498"/>
    </location>
</feature>
<comment type="function">
    <text evidence="14">Protease with a carboxypeptidase B-like function involved in the C-terminal processing of the lysine and arginine residues from protein precursors. Promotes cell fusion and is involved in the programmed cell death.</text>
</comment>
<dbReference type="FunFam" id="3.40.50.1820:FF:000121">
    <property type="entry name" value="Carboxypeptidase D"/>
    <property type="match status" value="1"/>
</dbReference>
<protein>
    <recommendedName>
        <fullName evidence="15">Carboxypeptidase</fullName>
        <ecNumber evidence="15">3.4.16.-</ecNumber>
    </recommendedName>
</protein>
<evidence type="ECO:0000256" key="1">
    <source>
        <dbReference type="ARBA" id="ARBA00001003"/>
    </source>
</evidence>
<dbReference type="PROSITE" id="PS00560">
    <property type="entry name" value="CARBOXYPEPT_SER_HIS"/>
    <property type="match status" value="1"/>
</dbReference>
<dbReference type="AlphaFoldDB" id="A0A0J9XAJ3"/>
<dbReference type="OrthoDB" id="443318at2759"/>
<dbReference type="Pfam" id="PF00450">
    <property type="entry name" value="Peptidase_S10"/>
    <property type="match status" value="1"/>
</dbReference>
<evidence type="ECO:0000256" key="11">
    <source>
        <dbReference type="ARBA" id="ARBA00023034"/>
    </source>
</evidence>
<keyword evidence="12 17" id="KW-0472">Membrane</keyword>
<evidence type="ECO:0000313" key="18">
    <source>
        <dbReference type="EMBL" id="CDO54497.1"/>
    </source>
</evidence>
<evidence type="ECO:0000256" key="17">
    <source>
        <dbReference type="SAM" id="Phobius"/>
    </source>
</evidence>
<evidence type="ECO:0000256" key="7">
    <source>
        <dbReference type="ARBA" id="ARBA00022703"/>
    </source>
</evidence>
<evidence type="ECO:0000256" key="10">
    <source>
        <dbReference type="ARBA" id="ARBA00022989"/>
    </source>
</evidence>
<feature type="compositionally biased region" description="Acidic residues" evidence="16">
    <location>
        <begin position="655"/>
        <end position="666"/>
    </location>
</feature>
<evidence type="ECO:0000256" key="14">
    <source>
        <dbReference type="ARBA" id="ARBA00037042"/>
    </source>
</evidence>
<dbReference type="GO" id="GO:0006508">
    <property type="term" value="P:proteolysis"/>
    <property type="evidence" value="ECO:0007669"/>
    <property type="project" value="UniProtKB-KW"/>
</dbReference>
<keyword evidence="10 17" id="KW-1133">Transmembrane helix</keyword>
<organism evidence="18 19">
    <name type="scientific">Geotrichum candidum</name>
    <name type="common">Oospora lactis</name>
    <name type="synonym">Dipodascus geotrichum</name>
    <dbReference type="NCBI Taxonomy" id="1173061"/>
    <lineage>
        <taxon>Eukaryota</taxon>
        <taxon>Fungi</taxon>
        <taxon>Dikarya</taxon>
        <taxon>Ascomycota</taxon>
        <taxon>Saccharomycotina</taxon>
        <taxon>Dipodascomycetes</taxon>
        <taxon>Dipodascales</taxon>
        <taxon>Dipodascaceae</taxon>
        <taxon>Geotrichum</taxon>
    </lineage>
</organism>
<feature type="region of interest" description="Disordered" evidence="16">
    <location>
        <begin position="408"/>
        <end position="427"/>
    </location>
</feature>
<sequence length="703" mass="78007">MSNKCWILCFLILAVILNTVDAARKISAAEFYVRKLPGLEKYDGHIPLMHAGHIPIKPDHNGNLFFWNFHSQFKTTDKEKTIIWLNGGPGCSSMDGALMEIGPFRLQDDHTLIKNPGAWNQHANLLFIDQPVGVGLSTSDTDSYIHELQEAANDIVSFFAKYFEIFPEAQNHEFYLAGESYAGQYIPYIANTINELNNNSTGPKQLDLKGVLIGNGWIDPVQQYLSYVPFAYNTGLMEHGSSIAAVVEQKHRECIKELGTMETAPISNDVCDQILDSLLQEKFQATKLKKEDPRACVNVYDIRLTDTFSSCGMNWPKDLEYMTPYLRRSDVLDALNIPADEQVVWKECSGAVGQAFKAKKSASAHTLLANLIRDGTEVLMFNGDQDLICNHIGNTNLINALSWGGEEIQESNQPPRKNPGGFKPEDGEVEESWYVNGVEAGTFQTGRNLTYVKIFNASHMVPLDQPEVSQMLLNQFIGVPGVDRESQKPKNEQQKGDETQPEEGASGNNDKEIEEATWNAYYRAGVVALVVVIILTAGLVFFVLRNRRLLRHAIRLNESRPRGVHYEDGTRSGDSMDSYDDDVERPTGLVNTLFSGLSRWHRPHQGHRRSSSRGNKKYYFAGAGGAGLSRAGGSPAVELNTFGKRDSLDSILETDEEGSAGTDDEVGGSGAHYTDNVDDEDSVQELVISKPDSKIITNDDSIV</sequence>
<comment type="caution">
    <text evidence="18">The sequence shown here is derived from an EMBL/GenBank/DDBJ whole genome shotgun (WGS) entry which is preliminary data.</text>
</comment>
<dbReference type="PRINTS" id="PR00724">
    <property type="entry name" value="CRBOXYPTASEC"/>
</dbReference>
<dbReference type="PANTHER" id="PTHR11802:SF190">
    <property type="entry name" value="PHEROMONE-PROCESSING CARBOXYPEPTIDASE KEX1"/>
    <property type="match status" value="1"/>
</dbReference>
<keyword evidence="11" id="KW-0333">Golgi apparatus</keyword>
<evidence type="ECO:0000256" key="2">
    <source>
        <dbReference type="ARBA" id="ARBA00004393"/>
    </source>
</evidence>